<dbReference type="Pfam" id="PF25872">
    <property type="entry name" value="HTH_77"/>
    <property type="match status" value="1"/>
</dbReference>
<sequence>MRIRLLGAVEAWPDTAAAPIPGRRVRGLLARLALDAGRPVGTAVLVDDLWGEQAPDGVGNALQALVSRLRRAIGTELVGTGAGGYRLRLDPGAVDALRFEELTAAATAAEERGDPAGAHALLRDAVGLWRGPALADVDGLPFAGPAAARLDERRAVAVERAARLALGLGLADGERDALAAQLDAHPLRETTAALLARVLHAAGRQADALAVIDRTVARLADELGVDPGAELAAARMGVLRESPLPRPRIAAPVSSFVGRDGDVRRVRGLLGTHRLVTLTGPGGAGKTRLAREAVDGEEHVRVAELAALTGPEQLPVTLLAAVGGPEVQLRTSDDAAPATPDRLVAALAGRDTLLVLDNCEHLVHAVAALVDTLLPRCPGLRVLATSREPLGVPGEVLHPVDALDGADAVRLFVDRAVAVRPGFALTPDVGPVVAEICRRLDGQPLPIELAAARIRTLSPAEIAERLADRFRLLTTGARTALPRHQTLRAVVDWSWDLLADPERAVARRLGVFAGGATAAAVERVCGADVFDELSSLVDKSLVVAVPQAGGPTRYRMLETIRVYAAQRLDEAGERAAAEAAHLGFVLDLVEEAEPLLRGPEQLDRLARLRAEAEEIDIALRRTVAAGDSAAAHRLAAATGWSWMVRGLIDEARRWLGLVHALDGPAPTAARALVTGYLGISQVTGPGSARGIALLADAVALVETLPPPRHPLLELLGPGTAAFSGDDTAIRALSEEAPDPWLRAFALQVRGVIAENDGRIDDQRRLLRAARALHVRTGDRFGLGMAVHSLGELEELAGDPVAAAAAYDEAIALAGALGNDDRVQFLSRRALLHARLGDRAAACTALDRAAAVGDGSAESRWTIAMTRAGIERFAGEVDTARAAVGVAAEGLRELQGEFGLAIAQRRAWVGALHAEVELRAGDPDAAGGPLADAVAAAVEARDGPVSGMVAEVAARLLLAVDDAEGAAVLLGVAHTQRGALDLGHPDVVAGVARVRDALGPAAAGEAERRGRELSREGGLAELQRAVDQVRRR</sequence>
<dbReference type="PANTHER" id="PTHR47691:SF3">
    <property type="entry name" value="HTH-TYPE TRANSCRIPTIONAL REGULATOR RV0890C-RELATED"/>
    <property type="match status" value="1"/>
</dbReference>
<dbReference type="Pfam" id="PF03704">
    <property type="entry name" value="BTAD"/>
    <property type="match status" value="1"/>
</dbReference>
<evidence type="ECO:0000256" key="1">
    <source>
        <dbReference type="ARBA" id="ARBA00005820"/>
    </source>
</evidence>
<dbReference type="SUPFAM" id="SSF52540">
    <property type="entry name" value="P-loop containing nucleoside triphosphate hydrolases"/>
    <property type="match status" value="1"/>
</dbReference>
<dbReference type="SUPFAM" id="SSF48452">
    <property type="entry name" value="TPR-like"/>
    <property type="match status" value="2"/>
</dbReference>
<dbReference type="InterPro" id="IPR005158">
    <property type="entry name" value="BTAD"/>
</dbReference>
<dbReference type="SMART" id="SM01043">
    <property type="entry name" value="BTAD"/>
    <property type="match status" value="1"/>
</dbReference>
<dbReference type="InterPro" id="IPR001867">
    <property type="entry name" value="OmpR/PhoB-type_DNA-bd"/>
</dbReference>
<dbReference type="PANTHER" id="PTHR47691">
    <property type="entry name" value="REGULATOR-RELATED"/>
    <property type="match status" value="1"/>
</dbReference>
<dbReference type="SMART" id="SM00862">
    <property type="entry name" value="Trans_reg_C"/>
    <property type="match status" value="1"/>
</dbReference>
<evidence type="ECO:0000256" key="2">
    <source>
        <dbReference type="ARBA" id="ARBA00023125"/>
    </source>
</evidence>
<dbReference type="KEGG" id="ppel:H6H00_04335"/>
<dbReference type="InterPro" id="IPR058852">
    <property type="entry name" value="HTH_77"/>
</dbReference>
<gene>
    <name evidence="5" type="ORF">H6H00_04335</name>
</gene>
<dbReference type="GO" id="GO:0000160">
    <property type="term" value="P:phosphorelay signal transduction system"/>
    <property type="evidence" value="ECO:0007669"/>
    <property type="project" value="InterPro"/>
</dbReference>
<dbReference type="PROSITE" id="PS51755">
    <property type="entry name" value="OMPR_PHOB"/>
    <property type="match status" value="1"/>
</dbReference>
<keyword evidence="2 3" id="KW-0238">DNA-binding</keyword>
<dbReference type="Gene3D" id="1.10.10.10">
    <property type="entry name" value="Winged helix-like DNA-binding domain superfamily/Winged helix DNA-binding domain"/>
    <property type="match status" value="1"/>
</dbReference>
<dbReference type="SUPFAM" id="SSF46894">
    <property type="entry name" value="C-terminal effector domain of the bipartite response regulators"/>
    <property type="match status" value="1"/>
</dbReference>
<dbReference type="InterPro" id="IPR016032">
    <property type="entry name" value="Sig_transdc_resp-reg_C-effctor"/>
</dbReference>
<reference evidence="5 6" key="1">
    <citation type="submission" date="2020-08" db="EMBL/GenBank/DDBJ databases">
        <authorList>
            <person name="Mo P."/>
        </authorList>
    </citation>
    <scope>NUCLEOTIDE SEQUENCE [LARGE SCALE GENOMIC DNA]</scope>
    <source>
        <strain evidence="5 6">CGMCC 4.1532</strain>
    </source>
</reference>
<dbReference type="GO" id="GO:0006355">
    <property type="term" value="P:regulation of DNA-templated transcription"/>
    <property type="evidence" value="ECO:0007669"/>
    <property type="project" value="InterPro"/>
</dbReference>
<dbReference type="AlphaFoldDB" id="A0A7G7MKC5"/>
<accession>A0A7G7MKC5</accession>
<dbReference type="InterPro" id="IPR011990">
    <property type="entry name" value="TPR-like_helical_dom_sf"/>
</dbReference>
<proteinExistence type="inferred from homology"/>
<dbReference type="Gene3D" id="1.25.40.10">
    <property type="entry name" value="Tetratricopeptide repeat domain"/>
    <property type="match status" value="2"/>
</dbReference>
<dbReference type="RefSeq" id="WP_185720064.1">
    <property type="nucleotide sequence ID" value="NZ_BAAAWI010000001.1"/>
</dbReference>
<dbReference type="GO" id="GO:0003677">
    <property type="term" value="F:DNA binding"/>
    <property type="evidence" value="ECO:0007669"/>
    <property type="project" value="UniProtKB-UniRule"/>
</dbReference>
<organism evidence="5 6">
    <name type="scientific">Pseudonocardia petroleophila</name>
    <dbReference type="NCBI Taxonomy" id="37331"/>
    <lineage>
        <taxon>Bacteria</taxon>
        <taxon>Bacillati</taxon>
        <taxon>Actinomycetota</taxon>
        <taxon>Actinomycetes</taxon>
        <taxon>Pseudonocardiales</taxon>
        <taxon>Pseudonocardiaceae</taxon>
        <taxon>Pseudonocardia</taxon>
    </lineage>
</organism>
<evidence type="ECO:0000256" key="3">
    <source>
        <dbReference type="PROSITE-ProRule" id="PRU01091"/>
    </source>
</evidence>
<dbReference type="CDD" id="cd15831">
    <property type="entry name" value="BTAD"/>
    <property type="match status" value="1"/>
</dbReference>
<evidence type="ECO:0000313" key="6">
    <source>
        <dbReference type="Proteomes" id="UP000515728"/>
    </source>
</evidence>
<name>A0A7G7MKC5_9PSEU</name>
<dbReference type="InterPro" id="IPR036388">
    <property type="entry name" value="WH-like_DNA-bd_sf"/>
</dbReference>
<protein>
    <submittedName>
        <fullName evidence="5">AfsR/SARP family transcriptional regulator</fullName>
    </submittedName>
</protein>
<keyword evidence="6" id="KW-1185">Reference proteome</keyword>
<dbReference type="Proteomes" id="UP000515728">
    <property type="component" value="Chromosome"/>
</dbReference>
<feature type="domain" description="OmpR/PhoB-type" evidence="4">
    <location>
        <begin position="1"/>
        <end position="89"/>
    </location>
</feature>
<evidence type="ECO:0000313" key="5">
    <source>
        <dbReference type="EMBL" id="QNG53236.1"/>
    </source>
</evidence>
<dbReference type="InterPro" id="IPR027417">
    <property type="entry name" value="P-loop_NTPase"/>
</dbReference>
<comment type="similarity">
    <text evidence="1">Belongs to the AfsR/DnrI/RedD regulatory family.</text>
</comment>
<dbReference type="EMBL" id="CP060131">
    <property type="protein sequence ID" value="QNG53236.1"/>
    <property type="molecule type" value="Genomic_DNA"/>
</dbReference>
<evidence type="ECO:0000259" key="4">
    <source>
        <dbReference type="PROSITE" id="PS51755"/>
    </source>
</evidence>
<feature type="DNA-binding region" description="OmpR/PhoB-type" evidence="3">
    <location>
        <begin position="1"/>
        <end position="89"/>
    </location>
</feature>